<dbReference type="PROSITE" id="PS50077">
    <property type="entry name" value="HEAT_REPEAT"/>
    <property type="match status" value="1"/>
</dbReference>
<proteinExistence type="predicted"/>
<evidence type="ECO:0000313" key="6">
    <source>
        <dbReference type="Proteomes" id="UP000654370"/>
    </source>
</evidence>
<dbReference type="Pfam" id="PF23579">
    <property type="entry name" value="ARM_TBCD"/>
    <property type="match status" value="1"/>
</dbReference>
<accession>A0A8H7Q420</accession>
<dbReference type="InterPro" id="IPR033162">
    <property type="entry name" value="TBCD"/>
</dbReference>
<dbReference type="InterPro" id="IPR058033">
    <property type="entry name" value="ARM_TBCD_2nd"/>
</dbReference>
<dbReference type="Pfam" id="PF12612">
    <property type="entry name" value="TFCD_C"/>
    <property type="match status" value="1"/>
</dbReference>
<dbReference type="InterPro" id="IPR021133">
    <property type="entry name" value="HEAT_type_2"/>
</dbReference>
<dbReference type="OrthoDB" id="10253476at2759"/>
<evidence type="ECO:0000259" key="4">
    <source>
        <dbReference type="Pfam" id="PF25767"/>
    </source>
</evidence>
<feature type="repeat" description="HEAT" evidence="2">
    <location>
        <begin position="368"/>
        <end position="405"/>
    </location>
</feature>
<reference evidence="5" key="1">
    <citation type="submission" date="2020-12" db="EMBL/GenBank/DDBJ databases">
        <title>Metabolic potential, ecology and presence of endohyphal bacteria is reflected in genomic diversity of Mucoromycotina.</title>
        <authorList>
            <person name="Muszewska A."/>
            <person name="Okrasinska A."/>
            <person name="Steczkiewicz K."/>
            <person name="Drgas O."/>
            <person name="Orlowska M."/>
            <person name="Perlinska-Lenart U."/>
            <person name="Aleksandrzak-Piekarczyk T."/>
            <person name="Szatraj K."/>
            <person name="Zielenkiewicz U."/>
            <person name="Pilsyk S."/>
            <person name="Malc E."/>
            <person name="Mieczkowski P."/>
            <person name="Kruszewska J.S."/>
            <person name="Biernat P."/>
            <person name="Pawlowska J."/>
        </authorList>
    </citation>
    <scope>NUCLEOTIDE SEQUENCE</scope>
    <source>
        <strain evidence="5">WA0000067209</strain>
    </source>
</reference>
<dbReference type="SUPFAM" id="SSF48371">
    <property type="entry name" value="ARM repeat"/>
    <property type="match status" value="2"/>
</dbReference>
<evidence type="ECO:0000256" key="1">
    <source>
        <dbReference type="ARBA" id="ARBA00023186"/>
    </source>
</evidence>
<dbReference type="GO" id="GO:0048487">
    <property type="term" value="F:beta-tubulin binding"/>
    <property type="evidence" value="ECO:0007669"/>
    <property type="project" value="InterPro"/>
</dbReference>
<organism evidence="5 6">
    <name type="scientific">Mortierella isabellina</name>
    <name type="common">Filamentous fungus</name>
    <name type="synonym">Umbelopsis isabellina</name>
    <dbReference type="NCBI Taxonomy" id="91625"/>
    <lineage>
        <taxon>Eukaryota</taxon>
        <taxon>Fungi</taxon>
        <taxon>Fungi incertae sedis</taxon>
        <taxon>Mucoromycota</taxon>
        <taxon>Mucoromycotina</taxon>
        <taxon>Umbelopsidomycetes</taxon>
        <taxon>Umbelopsidales</taxon>
        <taxon>Umbelopsidaceae</taxon>
        <taxon>Umbelopsis</taxon>
    </lineage>
</organism>
<dbReference type="InterPro" id="IPR022577">
    <property type="entry name" value="TBCD_C"/>
</dbReference>
<protein>
    <recommendedName>
        <fullName evidence="7">Tubulin-specific chaperone D</fullName>
    </recommendedName>
</protein>
<dbReference type="Gene3D" id="1.25.10.10">
    <property type="entry name" value="Leucine-rich Repeat Variant"/>
    <property type="match status" value="2"/>
</dbReference>
<dbReference type="GO" id="GO:0000226">
    <property type="term" value="P:microtubule cytoskeleton organization"/>
    <property type="evidence" value="ECO:0007669"/>
    <property type="project" value="TreeGrafter"/>
</dbReference>
<feature type="domain" description="Tubulin-folding cofactor D C-terminal" evidence="3">
    <location>
        <begin position="943"/>
        <end position="1110"/>
    </location>
</feature>
<dbReference type="GO" id="GO:0007023">
    <property type="term" value="P:post-chaperonin tubulin folding pathway"/>
    <property type="evidence" value="ECO:0007669"/>
    <property type="project" value="InterPro"/>
</dbReference>
<evidence type="ECO:0000256" key="2">
    <source>
        <dbReference type="PROSITE-ProRule" id="PRU00103"/>
    </source>
</evidence>
<dbReference type="EMBL" id="JAEPQZ010000001">
    <property type="protein sequence ID" value="KAG2186104.1"/>
    <property type="molecule type" value="Genomic_DNA"/>
</dbReference>
<keyword evidence="1" id="KW-0143">Chaperone</keyword>
<name>A0A8H7Q420_MORIS</name>
<keyword evidence="6" id="KW-1185">Reference proteome</keyword>
<gene>
    <name evidence="5" type="ORF">INT43_002542</name>
</gene>
<dbReference type="InterPro" id="IPR016024">
    <property type="entry name" value="ARM-type_fold"/>
</dbReference>
<evidence type="ECO:0000259" key="3">
    <source>
        <dbReference type="Pfam" id="PF12612"/>
    </source>
</evidence>
<sequence length="1203" mass="135383">MSTLHSPANPVMMATEIIEDEDAGVEILQQLSHFEHAAEALALLDTYQEQPHLLDPHLESMITPAVERIRTCVSKDSAIETQNKCIYLFQYLYYLTKTRGYKTIVKFMTHEVADLEPMVDFIESQDIANSIYWEERYVSLIWLSIICMVPFDLRKIDSSLVASGQRSLISRLLDVHKKYLGSTGKERDASSILVARLLSRRDVAADHLIPYLKWAKYELSNSEDIFMITGLLSSLCAIFQYAARDILFQALDDVAFPILSLGFKDKFSSNSVVRKLYIKLAERISLCYLKPRVAHWRYQRGEYDLVWLYTVYTQKLNDIPILGNRSLAKNLDTTTLMTANTISQPHRGDKQEEEEEDYDDIPEEIETVIDILLTGLRDKDTIVRWSAAKGVGRICQRLPREFADEVVGSLLDLFSENVLRGADDKLDISATSEHTWHGVCLSIAELSRRGLLLPSRLNETVDWVIIALKFDIKRGSHSIGSNVRDAACYVCWSFARAYAPEVIQQYVIQIAHTLVSVSVYDREINVRRAASAAFQENVGRQGVFAHGIDIIQTANYFSLGNRNHSFLYVSLEIAQFEEYRSHLIDHLLQISIRHWDKQMRVLASQTLGKLVPVDPQMFLSIVLPRLVPDATSTDQNISHGALLSVAEITLALSTSHSNVSDSKEFWKTTANELSQQIVAIIGNIPTKNLTTFGSEKIREAACHLIACLAEAGVFVSEEDSKCLKQLIASSLKRKEESVQQFAVSAFGTMARYNGFDADTVKDCHLEVISSRHLYGRRGYALALGAIPFNLPVNYTYLPDVLSALCSTMTIKVIDGSIFAICGIMIVRLMLIIASLVYPKQQDSPQENDAETKRNAIISIQNIIKQLGDQIKTAIPKEIFQSLLCGLLKNLEDYSTDQRGDVGSWVREESMKCLGLVVPIVTQLERPNLNGMEEVVYISVESHTQIIGKVLKQASERIDRTRVCAGQTLETILQCLCPDEQSLFIIPGQAHLNDIISKHLDWTSPADVYPLLVPLIAVKEYRYEILTGLVTSAGSRSESLLRYSSQYLNEYINQLPAKESGTNDVQLQDVVREFNLILQNYQNVDRVSIALLGVVGGLFENGTLTKVNDDAMLAGFATLSPSKARITALQQLFTYLVHPFPRVRVATADQLFVYLSTLEEDQVNDQTMEAEELLTGTDWMQPVSEIKSTRDELYRLLDIPQPNP</sequence>
<comment type="caution">
    <text evidence="5">The sequence shown here is derived from an EMBL/GenBank/DDBJ whole genome shotgun (WGS) entry which is preliminary data.</text>
</comment>
<dbReference type="Proteomes" id="UP000654370">
    <property type="component" value="Unassembled WGS sequence"/>
</dbReference>
<evidence type="ECO:0008006" key="7">
    <source>
        <dbReference type="Google" id="ProtNLM"/>
    </source>
</evidence>
<dbReference type="PANTHER" id="PTHR12658">
    <property type="entry name" value="BETA-TUBULIN COFACTOR D"/>
    <property type="match status" value="1"/>
</dbReference>
<dbReference type="InterPro" id="IPR011989">
    <property type="entry name" value="ARM-like"/>
</dbReference>
<dbReference type="Pfam" id="PF25767">
    <property type="entry name" value="ARM_TBCD_2nd"/>
    <property type="match status" value="1"/>
</dbReference>
<dbReference type="AlphaFoldDB" id="A0A8H7Q420"/>
<dbReference type="GO" id="GO:0007021">
    <property type="term" value="P:tubulin complex assembly"/>
    <property type="evidence" value="ECO:0007669"/>
    <property type="project" value="InterPro"/>
</dbReference>
<dbReference type="PANTHER" id="PTHR12658:SF0">
    <property type="entry name" value="TUBULIN-SPECIFIC CHAPERONE D"/>
    <property type="match status" value="1"/>
</dbReference>
<dbReference type="GO" id="GO:0005096">
    <property type="term" value="F:GTPase activator activity"/>
    <property type="evidence" value="ECO:0007669"/>
    <property type="project" value="InterPro"/>
</dbReference>
<evidence type="ECO:0000313" key="5">
    <source>
        <dbReference type="EMBL" id="KAG2186104.1"/>
    </source>
</evidence>
<feature type="domain" description="Tubulin-folding cofactor D ARM repeats" evidence="4">
    <location>
        <begin position="323"/>
        <end position="548"/>
    </location>
</feature>